<dbReference type="PANTHER" id="PTHR12080">
    <property type="entry name" value="SIGNALING LYMPHOCYTIC ACTIVATION MOLECULE"/>
    <property type="match status" value="1"/>
</dbReference>
<protein>
    <submittedName>
        <fullName evidence="5">LFA3 protein</fullName>
    </submittedName>
</protein>
<evidence type="ECO:0000313" key="6">
    <source>
        <dbReference type="Proteomes" id="UP000561178"/>
    </source>
</evidence>
<feature type="non-terminal residue" evidence="5">
    <location>
        <position position="1"/>
    </location>
</feature>
<keyword evidence="6" id="KW-1185">Reference proteome</keyword>
<keyword evidence="4" id="KW-0325">Glycoprotein</keyword>
<comment type="caution">
    <text evidence="5">The sequence shown here is derived from an EMBL/GenBank/DDBJ whole genome shotgun (WGS) entry which is preliminary data.</text>
</comment>
<sequence>IAHIYCEEVFGIVGENFTFPVKVDWKVVEIIWKKNKDKVVEWEQLNKPTYFGPLYNRSVLMENGSLTIIDLKKADAGPYELEYWDSVKDHNLNFVLVVLDPLPEPTISCNSSDHKLVLTCTADFQGPLSYTWKLNDNPQSHQEQELSIPLEDVNTTTKATCFVKFSQMERSSEIPLSHCLP</sequence>
<keyword evidence="3" id="KW-0472">Membrane</keyword>
<evidence type="ECO:0000256" key="2">
    <source>
        <dbReference type="ARBA" id="ARBA00022729"/>
    </source>
</evidence>
<evidence type="ECO:0000256" key="1">
    <source>
        <dbReference type="ARBA" id="ARBA00004370"/>
    </source>
</evidence>
<evidence type="ECO:0000256" key="4">
    <source>
        <dbReference type="ARBA" id="ARBA00023180"/>
    </source>
</evidence>
<evidence type="ECO:0000313" key="5">
    <source>
        <dbReference type="EMBL" id="NXI87541.1"/>
    </source>
</evidence>
<dbReference type="Proteomes" id="UP000561178">
    <property type="component" value="Unassembled WGS sequence"/>
</dbReference>
<dbReference type="InterPro" id="IPR013783">
    <property type="entry name" value="Ig-like_fold"/>
</dbReference>
<dbReference type="EMBL" id="VXAC01007870">
    <property type="protein sequence ID" value="NXI87541.1"/>
    <property type="molecule type" value="Genomic_DNA"/>
</dbReference>
<dbReference type="InterPro" id="IPR036179">
    <property type="entry name" value="Ig-like_dom_sf"/>
</dbReference>
<keyword evidence="2" id="KW-0732">Signal</keyword>
<accession>A0A7K9WR36</accession>
<proteinExistence type="predicted"/>
<dbReference type="InterPro" id="IPR015631">
    <property type="entry name" value="CD2/SLAM_rcpt"/>
</dbReference>
<comment type="subcellular location">
    <subcellularLocation>
        <location evidence="1">Membrane</location>
    </subcellularLocation>
</comment>
<reference evidence="5 6" key="1">
    <citation type="submission" date="2019-09" db="EMBL/GenBank/DDBJ databases">
        <title>Bird 10,000 Genomes (B10K) Project - Family phase.</title>
        <authorList>
            <person name="Zhang G."/>
        </authorList>
    </citation>
    <scope>NUCLEOTIDE SEQUENCE [LARGE SCALE GENOMIC DNA]</scope>
    <source>
        <strain evidence="5">B10K-DU-001-49</strain>
        <tissue evidence="5">Muscle</tissue>
    </source>
</reference>
<dbReference type="GO" id="GO:0016020">
    <property type="term" value="C:membrane"/>
    <property type="evidence" value="ECO:0007669"/>
    <property type="project" value="UniProtKB-SubCell"/>
</dbReference>
<dbReference type="AlphaFoldDB" id="A0A7K9WR36"/>
<dbReference type="PANTHER" id="PTHR12080:SF55">
    <property type="entry name" value="LYMPHOCYTE FUNCTION-ASSOCIATED ANTIGEN 3"/>
    <property type="match status" value="1"/>
</dbReference>
<name>A0A7K9WR36_9PASS</name>
<evidence type="ECO:0000256" key="3">
    <source>
        <dbReference type="ARBA" id="ARBA00023136"/>
    </source>
</evidence>
<dbReference type="GO" id="GO:0005102">
    <property type="term" value="F:signaling receptor binding"/>
    <property type="evidence" value="ECO:0007669"/>
    <property type="project" value="TreeGrafter"/>
</dbReference>
<dbReference type="SUPFAM" id="SSF48726">
    <property type="entry name" value="Immunoglobulin"/>
    <property type="match status" value="1"/>
</dbReference>
<organism evidence="5 6">
    <name type="scientific">Rhipidura dahli</name>
    <dbReference type="NCBI Taxonomy" id="667186"/>
    <lineage>
        <taxon>Eukaryota</taxon>
        <taxon>Metazoa</taxon>
        <taxon>Chordata</taxon>
        <taxon>Craniata</taxon>
        <taxon>Vertebrata</taxon>
        <taxon>Euteleostomi</taxon>
        <taxon>Archelosauria</taxon>
        <taxon>Archosauria</taxon>
        <taxon>Dinosauria</taxon>
        <taxon>Saurischia</taxon>
        <taxon>Theropoda</taxon>
        <taxon>Coelurosauria</taxon>
        <taxon>Aves</taxon>
        <taxon>Neognathae</taxon>
        <taxon>Neoaves</taxon>
        <taxon>Telluraves</taxon>
        <taxon>Australaves</taxon>
        <taxon>Passeriformes</taxon>
        <taxon>Rhipiduridae</taxon>
        <taxon>Rhipidura</taxon>
    </lineage>
</organism>
<dbReference type="GO" id="GO:0009986">
    <property type="term" value="C:cell surface"/>
    <property type="evidence" value="ECO:0007669"/>
    <property type="project" value="TreeGrafter"/>
</dbReference>
<dbReference type="Gene3D" id="2.60.40.10">
    <property type="entry name" value="Immunoglobulins"/>
    <property type="match status" value="2"/>
</dbReference>
<gene>
    <name evidence="5" type="primary">Cd58</name>
    <name evidence="5" type="ORF">RHIDAH_R11267</name>
</gene>
<feature type="non-terminal residue" evidence="5">
    <location>
        <position position="181"/>
    </location>
</feature>